<feature type="region of interest" description="Disordered" evidence="1">
    <location>
        <begin position="968"/>
        <end position="989"/>
    </location>
</feature>
<reference evidence="3 4" key="1">
    <citation type="submission" date="2019-03" db="EMBL/GenBank/DDBJ databases">
        <title>Genomic Encyclopedia of Type Strains, Phase IV (KMG-IV): sequencing the most valuable type-strain genomes for metagenomic binning, comparative biology and taxonomic classification.</title>
        <authorList>
            <person name="Goeker M."/>
        </authorList>
    </citation>
    <scope>NUCLEOTIDE SEQUENCE [LARGE SCALE GENOMIC DNA]</scope>
    <source>
        <strain evidence="3 4">DSM 18401</strain>
    </source>
</reference>
<feature type="region of interest" description="Disordered" evidence="1">
    <location>
        <begin position="108"/>
        <end position="130"/>
    </location>
</feature>
<dbReference type="Gene3D" id="3.30.70.1070">
    <property type="entry name" value="Sporulation related repeat"/>
    <property type="match status" value="1"/>
</dbReference>
<feature type="compositionally biased region" description="Low complexity" evidence="1">
    <location>
        <begin position="968"/>
        <end position="977"/>
    </location>
</feature>
<keyword evidence="4" id="KW-1185">Reference proteome</keyword>
<sequence length="1107" mass="118080">MADKNFARSGTADTDLLADDDPLAELTRLVGYEPRPVQDVSKSSSEPAHAVPWMDNPVLALEDELMRAFEQYDAPRRESVEPVVAERAAPRHVEPVFDMPEPVAEERDAILDEVPTRDTTPRDAAHREPSFEEQFFGAEPSFEEERPVEVEQPAVAVSDADRAPAFEEPVAEQSYAERSYVEEVAADAAPVEAEPELEFDPALLLADELEAAVHDVPAVDAEPTVHAGRQFVDRLEPRFEPPVRSEPIVETPLAASADERQPVVLGFQPLAPEENPIDEIGLDLERELELSIGDGFADDLLSEVHGTDAAQAGNEPTLQDWMSDAASHAVSEPFHAEPAYARDEPHFVAEMPFETPEDRARAVAEAETQWQDAEPVHDAAPDYRLESVEPGRNYDADSLLAEVERYPVPDSRSPLGTATLAAASLAAVSATPRSGMANVSSIFGRATPVAHRQPSVETARTPVVETAREPAIEPVQSPAVEAYREPVVEARREPVAVSTPAAAEPEPDFDNLEFDLSDIDLDLSDFSLDEEPVRQEAKVPETRLEARPEPRIEAARSVEMPTPVRREPAVAVPVSTYTAPQPVIAETADGALPFDPTMIAETDEGVSPVTELDVPQLPVIEKEKPPAYQPDYDFDIDAEMAQLFTEPAAKTRGEDLSAGVAVGAVAAAASQPVAQINDVDDFERALEEDFRRSLNQPERMAIPVDPGQANTLYAGDGYDDEQSRPRRGLLIAASIAALLLVGGGGVYAWTAFTGGTAGSGEPRVILADKDPVKIVPEEKGGKTVPNQDKAVYDRVAGDTAATPQQEQLVTSTEEPIDVVQRTLTPETLPFDGPEDGVEAVIAAENENRVLPGVDEPETATAEGGNKPLVSPRKVKTMIVKPDGTLVAREETVGEAATEVAGLDAKATATTGSASGEAAATANATVDTNASLSAEQAASEGQPRSVLAEVADAEVEDTAPVRTVKTTTIGATTGSTDGNAPVPGTRPIDQPVTVVGTVTENGNVSGTQTAEARPTQTAEQTQVAAVAPGSYVIQIASLPSEAEAQKSYNSLSSKFSSVIGGRGVDIRKAEIPNKGTYFRVRIPAGSREEANALCNRYKSAGGSCLVTR</sequence>
<dbReference type="PROSITE" id="PS51724">
    <property type="entry name" value="SPOR"/>
    <property type="match status" value="1"/>
</dbReference>
<dbReference type="GO" id="GO:0042834">
    <property type="term" value="F:peptidoglycan binding"/>
    <property type="evidence" value="ECO:0007669"/>
    <property type="project" value="InterPro"/>
</dbReference>
<dbReference type="SUPFAM" id="SSF110997">
    <property type="entry name" value="Sporulation related repeat"/>
    <property type="match status" value="1"/>
</dbReference>
<evidence type="ECO:0000313" key="3">
    <source>
        <dbReference type="EMBL" id="TCN41487.1"/>
    </source>
</evidence>
<dbReference type="InterPro" id="IPR007730">
    <property type="entry name" value="SPOR-like_dom"/>
</dbReference>
<dbReference type="EMBL" id="SLVX01000013">
    <property type="protein sequence ID" value="TCN41487.1"/>
    <property type="molecule type" value="Genomic_DNA"/>
</dbReference>
<gene>
    <name evidence="3" type="ORF">EV665_11375</name>
</gene>
<evidence type="ECO:0000313" key="4">
    <source>
        <dbReference type="Proteomes" id="UP000295351"/>
    </source>
</evidence>
<organism evidence="3 4">
    <name type="scientific">Shinella granuli</name>
    <dbReference type="NCBI Taxonomy" id="323621"/>
    <lineage>
        <taxon>Bacteria</taxon>
        <taxon>Pseudomonadati</taxon>
        <taxon>Pseudomonadota</taxon>
        <taxon>Alphaproteobacteria</taxon>
        <taxon>Hyphomicrobiales</taxon>
        <taxon>Rhizobiaceae</taxon>
        <taxon>Shinella</taxon>
    </lineage>
</organism>
<proteinExistence type="predicted"/>
<name>A0A4R2CK77_SHIGR</name>
<feature type="domain" description="SPOR" evidence="2">
    <location>
        <begin position="1024"/>
        <end position="1107"/>
    </location>
</feature>
<protein>
    <submittedName>
        <fullName evidence="3">Sporulation related protein</fullName>
    </submittedName>
</protein>
<evidence type="ECO:0000256" key="1">
    <source>
        <dbReference type="SAM" id="MobiDB-lite"/>
    </source>
</evidence>
<dbReference type="AlphaFoldDB" id="A0A4R2CK77"/>
<accession>A0A4R2CK77</accession>
<comment type="caution">
    <text evidence="3">The sequence shown here is derived from an EMBL/GenBank/DDBJ whole genome shotgun (WGS) entry which is preliminary data.</text>
</comment>
<dbReference type="Pfam" id="PF05036">
    <property type="entry name" value="SPOR"/>
    <property type="match status" value="1"/>
</dbReference>
<evidence type="ECO:0000259" key="2">
    <source>
        <dbReference type="PROSITE" id="PS51724"/>
    </source>
</evidence>
<dbReference type="InterPro" id="IPR036680">
    <property type="entry name" value="SPOR-like_sf"/>
</dbReference>
<feature type="region of interest" description="Disordered" evidence="1">
    <location>
        <begin position="29"/>
        <end position="52"/>
    </location>
</feature>
<dbReference type="RefSeq" id="WP_133035363.1">
    <property type="nucleotide sequence ID" value="NZ_BAABEI010000012.1"/>
</dbReference>
<dbReference type="Proteomes" id="UP000295351">
    <property type="component" value="Unassembled WGS sequence"/>
</dbReference>